<dbReference type="EMBL" id="BGZK01000215">
    <property type="protein sequence ID" value="GBP29083.1"/>
    <property type="molecule type" value="Genomic_DNA"/>
</dbReference>
<organism evidence="2 3">
    <name type="scientific">Eumeta variegata</name>
    <name type="common">Bagworm moth</name>
    <name type="synonym">Eumeta japonica</name>
    <dbReference type="NCBI Taxonomy" id="151549"/>
    <lineage>
        <taxon>Eukaryota</taxon>
        <taxon>Metazoa</taxon>
        <taxon>Ecdysozoa</taxon>
        <taxon>Arthropoda</taxon>
        <taxon>Hexapoda</taxon>
        <taxon>Insecta</taxon>
        <taxon>Pterygota</taxon>
        <taxon>Neoptera</taxon>
        <taxon>Endopterygota</taxon>
        <taxon>Lepidoptera</taxon>
        <taxon>Glossata</taxon>
        <taxon>Ditrysia</taxon>
        <taxon>Tineoidea</taxon>
        <taxon>Psychidae</taxon>
        <taxon>Oiketicinae</taxon>
        <taxon>Eumeta</taxon>
    </lineage>
</organism>
<feature type="region of interest" description="Disordered" evidence="1">
    <location>
        <begin position="66"/>
        <end position="143"/>
    </location>
</feature>
<reference evidence="2 3" key="1">
    <citation type="journal article" date="2019" name="Commun. Biol.">
        <title>The bagworm genome reveals a unique fibroin gene that provides high tensile strength.</title>
        <authorList>
            <person name="Kono N."/>
            <person name="Nakamura H."/>
            <person name="Ohtoshi R."/>
            <person name="Tomita M."/>
            <person name="Numata K."/>
            <person name="Arakawa K."/>
        </authorList>
    </citation>
    <scope>NUCLEOTIDE SEQUENCE [LARGE SCALE GENOMIC DNA]</scope>
</reference>
<protein>
    <submittedName>
        <fullName evidence="2">Uncharacterized protein</fullName>
    </submittedName>
</protein>
<feature type="compositionally biased region" description="Basic and acidic residues" evidence="1">
    <location>
        <begin position="105"/>
        <end position="123"/>
    </location>
</feature>
<feature type="compositionally biased region" description="Basic and acidic residues" evidence="1">
    <location>
        <begin position="75"/>
        <end position="98"/>
    </location>
</feature>
<accession>A0A4C1URH7</accession>
<feature type="compositionally biased region" description="Low complexity" evidence="1">
    <location>
        <begin position="126"/>
        <end position="143"/>
    </location>
</feature>
<evidence type="ECO:0000256" key="1">
    <source>
        <dbReference type="SAM" id="MobiDB-lite"/>
    </source>
</evidence>
<sequence>MRVEAAGTYQRERGRATTSESVTQSYDKLSNARHAAQLDPAYPITIQHCQDAHICAVPIPNCKLSGSASVQTSNRRREQPAADRRGSGRRVSAERENGDTSAAHQCEHCKLDNDTIESSDHDLNMNAASVSNGNASANSELAY</sequence>
<dbReference type="AlphaFoldDB" id="A0A4C1URH7"/>
<comment type="caution">
    <text evidence="2">The sequence shown here is derived from an EMBL/GenBank/DDBJ whole genome shotgun (WGS) entry which is preliminary data.</text>
</comment>
<proteinExistence type="predicted"/>
<keyword evidence="3" id="KW-1185">Reference proteome</keyword>
<evidence type="ECO:0000313" key="2">
    <source>
        <dbReference type="EMBL" id="GBP29083.1"/>
    </source>
</evidence>
<name>A0A4C1URH7_EUMVA</name>
<dbReference type="Proteomes" id="UP000299102">
    <property type="component" value="Unassembled WGS sequence"/>
</dbReference>
<feature type="region of interest" description="Disordered" evidence="1">
    <location>
        <begin position="1"/>
        <end position="26"/>
    </location>
</feature>
<feature type="compositionally biased region" description="Polar residues" evidence="1">
    <location>
        <begin position="16"/>
        <end position="26"/>
    </location>
</feature>
<gene>
    <name evidence="2" type="ORF">EVAR_10899_1</name>
</gene>
<evidence type="ECO:0000313" key="3">
    <source>
        <dbReference type="Proteomes" id="UP000299102"/>
    </source>
</evidence>